<evidence type="ECO:0000313" key="2">
    <source>
        <dbReference type="Proteomes" id="UP000294933"/>
    </source>
</evidence>
<dbReference type="PANTHER" id="PTHR38926">
    <property type="entry name" value="F-BOX DOMAIN CONTAINING PROTEIN, EXPRESSED"/>
    <property type="match status" value="1"/>
</dbReference>
<proteinExistence type="predicted"/>
<dbReference type="OrthoDB" id="2269034at2759"/>
<dbReference type="PANTHER" id="PTHR38926:SF5">
    <property type="entry name" value="F-BOX AND LEUCINE-RICH REPEAT PROTEIN 6"/>
    <property type="match status" value="1"/>
</dbReference>
<protein>
    <submittedName>
        <fullName evidence="1">Uncharacterized protein</fullName>
    </submittedName>
</protein>
<dbReference type="VEuPathDB" id="FungiDB:BD410DRAFT_788311"/>
<dbReference type="AlphaFoldDB" id="A0A4Y7Q6J9"/>
<keyword evidence="2" id="KW-1185">Reference proteome</keyword>
<dbReference type="SUPFAM" id="SSF52047">
    <property type="entry name" value="RNI-like"/>
    <property type="match status" value="1"/>
</dbReference>
<dbReference type="EMBL" id="ML170174">
    <property type="protein sequence ID" value="TDL22499.1"/>
    <property type="molecule type" value="Genomic_DNA"/>
</dbReference>
<accession>A0A4Y7Q6J9</accession>
<dbReference type="InterPro" id="IPR032675">
    <property type="entry name" value="LRR_dom_sf"/>
</dbReference>
<name>A0A4Y7Q6J9_9AGAM</name>
<reference evidence="1 2" key="1">
    <citation type="submission" date="2018-06" db="EMBL/GenBank/DDBJ databases">
        <title>A transcriptomic atlas of mushroom development highlights an independent origin of complex multicellularity.</title>
        <authorList>
            <consortium name="DOE Joint Genome Institute"/>
            <person name="Krizsan K."/>
            <person name="Almasi E."/>
            <person name="Merenyi Z."/>
            <person name="Sahu N."/>
            <person name="Viragh M."/>
            <person name="Koszo T."/>
            <person name="Mondo S."/>
            <person name="Kiss B."/>
            <person name="Balint B."/>
            <person name="Kues U."/>
            <person name="Barry K."/>
            <person name="Hegedus J.C."/>
            <person name="Henrissat B."/>
            <person name="Johnson J."/>
            <person name="Lipzen A."/>
            <person name="Ohm R."/>
            <person name="Nagy I."/>
            <person name="Pangilinan J."/>
            <person name="Yan J."/>
            <person name="Xiong Y."/>
            <person name="Grigoriev I.V."/>
            <person name="Hibbett D.S."/>
            <person name="Nagy L.G."/>
        </authorList>
    </citation>
    <scope>NUCLEOTIDE SEQUENCE [LARGE SCALE GENOMIC DNA]</scope>
    <source>
        <strain evidence="1 2">SZMC22713</strain>
    </source>
</reference>
<evidence type="ECO:0000313" key="1">
    <source>
        <dbReference type="EMBL" id="TDL22499.1"/>
    </source>
</evidence>
<dbReference type="Proteomes" id="UP000294933">
    <property type="component" value="Unassembled WGS sequence"/>
</dbReference>
<gene>
    <name evidence="1" type="ORF">BD410DRAFT_788311</name>
</gene>
<dbReference type="Gene3D" id="1.20.1280.50">
    <property type="match status" value="1"/>
</dbReference>
<sequence>MTMDQILTDQATDPAMHASDSELITKLIPIHSAPPEILSDIFLRCLPVDELPRSSPNTAPILLTHVCSLWRNVAVSTPDLWCRIEVGVGAKDVFEHTKGWHGYVKPHPRPSLDAKVLEQWTRRSGSMPLTVHIGYPAEPELSYDGPFEIIRNVAHRWRDMLFGLPTPYLQRVVALIPTDTPLLESFAMNDRSIPRWVSYRDEPPPKRPLSFNFVSSPLPLLQSLSIRAAVWFNFNTQLNALQTLSLDHCRPSNSLEILRNCPNIEELTLVYYDLMRSDELPRPESIILLSRLQKFRLVHERYNHEYLGDEEFLEIGKLLRHLCLPSLKSFFYRIAILPGDEEVPAKWNYLSRLILRSNCSIEDLEFETIRIDAASMVKCLRLSPGLKHLGVTGAALGEKLVNALTTPLDHTITTFMCPLLESFHLIHWDNTRNVDLKFAMEIARSRLCLPIGHQGRVARFSFIYDRFHESDLWRDLKRTCVFRSWLQLYTDCIENGLEPISGIKWREDRKRKGLLWY</sequence>
<dbReference type="Gene3D" id="3.80.10.10">
    <property type="entry name" value="Ribonuclease Inhibitor"/>
    <property type="match status" value="1"/>
</dbReference>
<organism evidence="1 2">
    <name type="scientific">Rickenella mellea</name>
    <dbReference type="NCBI Taxonomy" id="50990"/>
    <lineage>
        <taxon>Eukaryota</taxon>
        <taxon>Fungi</taxon>
        <taxon>Dikarya</taxon>
        <taxon>Basidiomycota</taxon>
        <taxon>Agaricomycotina</taxon>
        <taxon>Agaricomycetes</taxon>
        <taxon>Hymenochaetales</taxon>
        <taxon>Rickenellaceae</taxon>
        <taxon>Rickenella</taxon>
    </lineage>
</organism>